<dbReference type="PANTHER" id="PTHR31751:SF7">
    <property type="entry name" value="THAP-TYPE DOMAIN-CONTAINING PROTEIN"/>
    <property type="match status" value="1"/>
</dbReference>
<accession>A0A8W8JZ90</accession>
<organism evidence="1 2">
    <name type="scientific">Magallana gigas</name>
    <name type="common">Pacific oyster</name>
    <name type="synonym">Crassostrea gigas</name>
    <dbReference type="NCBI Taxonomy" id="29159"/>
    <lineage>
        <taxon>Eukaryota</taxon>
        <taxon>Metazoa</taxon>
        <taxon>Spiralia</taxon>
        <taxon>Lophotrochozoa</taxon>
        <taxon>Mollusca</taxon>
        <taxon>Bivalvia</taxon>
        <taxon>Autobranchia</taxon>
        <taxon>Pteriomorphia</taxon>
        <taxon>Ostreida</taxon>
        <taxon>Ostreoidea</taxon>
        <taxon>Ostreidae</taxon>
        <taxon>Magallana</taxon>
    </lineage>
</organism>
<dbReference type="AlphaFoldDB" id="A0A8W8JZ90"/>
<sequence>MKKSCRCPIVKESNSFINPFDLTIDVTEVEMTDDDVEDDDYEPSFNITLREGLDTTAATDDDEDDECISCGLGVEIKKEVVASALYLKWICPDVLEEFRGVDLVVLGDGRMDKKGMKIIEVVTDAHVQISSLMKKNYPDIKHSFDVWHGTKNLGKKIIKAGQEKKNKGLLDWTKDVVNHYWSIVLDKRLLNNIPYYLNCRSTAELENFQNLILIWIYQVPESFSEEK</sequence>
<protein>
    <submittedName>
        <fullName evidence="1">Uncharacterized protein</fullName>
    </submittedName>
</protein>
<keyword evidence="2" id="KW-1185">Reference proteome</keyword>
<proteinExistence type="predicted"/>
<dbReference type="PANTHER" id="PTHR31751">
    <property type="entry name" value="SI:CH211-108C17.2-RELATED-RELATED"/>
    <property type="match status" value="1"/>
</dbReference>
<reference evidence="1" key="1">
    <citation type="submission" date="2022-08" db="UniProtKB">
        <authorList>
            <consortium name="EnsemblMetazoa"/>
        </authorList>
    </citation>
    <scope>IDENTIFICATION</scope>
    <source>
        <strain evidence="1">05x7-T-G4-1.051#20</strain>
    </source>
</reference>
<evidence type="ECO:0000313" key="2">
    <source>
        <dbReference type="Proteomes" id="UP000005408"/>
    </source>
</evidence>
<name>A0A8W8JZ90_MAGGI</name>
<dbReference type="EnsemblMetazoa" id="G21448.1">
    <property type="protein sequence ID" value="G21448.1:cds"/>
    <property type="gene ID" value="G21448"/>
</dbReference>
<dbReference type="Proteomes" id="UP000005408">
    <property type="component" value="Unassembled WGS sequence"/>
</dbReference>
<evidence type="ECO:0000313" key="1">
    <source>
        <dbReference type="EnsemblMetazoa" id="G21448.1:cds"/>
    </source>
</evidence>